<gene>
    <name evidence="4" type="ORF">ACFYXI_43135</name>
</gene>
<evidence type="ECO:0000259" key="3">
    <source>
        <dbReference type="PROSITE" id="PS51186"/>
    </source>
</evidence>
<dbReference type="Gene3D" id="3.40.630.30">
    <property type="match status" value="1"/>
</dbReference>
<feature type="domain" description="N-acetyltransferase" evidence="3">
    <location>
        <begin position="4"/>
        <end position="173"/>
    </location>
</feature>
<evidence type="ECO:0000256" key="2">
    <source>
        <dbReference type="ARBA" id="ARBA00023315"/>
    </source>
</evidence>
<evidence type="ECO:0000256" key="1">
    <source>
        <dbReference type="ARBA" id="ARBA00022679"/>
    </source>
</evidence>
<dbReference type="CDD" id="cd04301">
    <property type="entry name" value="NAT_SF"/>
    <property type="match status" value="1"/>
</dbReference>
<dbReference type="EC" id="2.3.-.-" evidence="4"/>
<dbReference type="InterPro" id="IPR000182">
    <property type="entry name" value="GNAT_dom"/>
</dbReference>
<organism evidence="4 5">
    <name type="scientific">Microtetraspora malaysiensis</name>
    <dbReference type="NCBI Taxonomy" id="161358"/>
    <lineage>
        <taxon>Bacteria</taxon>
        <taxon>Bacillati</taxon>
        <taxon>Actinomycetota</taxon>
        <taxon>Actinomycetes</taxon>
        <taxon>Streptosporangiales</taxon>
        <taxon>Streptosporangiaceae</taxon>
        <taxon>Microtetraspora</taxon>
    </lineage>
</organism>
<dbReference type="Pfam" id="PF00583">
    <property type="entry name" value="Acetyltransf_1"/>
    <property type="match status" value="1"/>
</dbReference>
<evidence type="ECO:0000313" key="4">
    <source>
        <dbReference type="EMBL" id="MFF3672295.1"/>
    </source>
</evidence>
<evidence type="ECO:0000313" key="5">
    <source>
        <dbReference type="Proteomes" id="UP001602013"/>
    </source>
</evidence>
<dbReference type="EMBL" id="JBIASD010000085">
    <property type="protein sequence ID" value="MFF3672295.1"/>
    <property type="molecule type" value="Genomic_DNA"/>
</dbReference>
<name>A0ABW6T4S4_9ACTN</name>
<dbReference type="PANTHER" id="PTHR43877">
    <property type="entry name" value="AMINOALKYLPHOSPHONATE N-ACETYLTRANSFERASE-RELATED-RELATED"/>
    <property type="match status" value="1"/>
</dbReference>
<dbReference type="Proteomes" id="UP001602013">
    <property type="component" value="Unassembled WGS sequence"/>
</dbReference>
<dbReference type="InterPro" id="IPR016181">
    <property type="entry name" value="Acyl_CoA_acyltransferase"/>
</dbReference>
<comment type="caution">
    <text evidence="4">The sequence shown here is derived from an EMBL/GenBank/DDBJ whole genome shotgun (WGS) entry which is preliminary data.</text>
</comment>
<sequence length="184" mass="19786">METLLIRRRTTEDLPACIDALAAVQASDRYPVDWPADPGRWLTPSNLVEAWVAVDGLDVVGHVGLAQLDAATLEPSLAEALGTPAAPVGSITRLFVTPRRRGHGQATQLLEVAGKEAANLGMPLILDVSDDGHAAIALYERVGWRRVVTTRADWLNAAGEHAVVHYYVSPETARKPGRAARLSE</sequence>
<keyword evidence="2 4" id="KW-0012">Acyltransferase</keyword>
<protein>
    <submittedName>
        <fullName evidence="4">GNAT family N-acetyltransferase</fullName>
        <ecNumber evidence="4">2.3.-.-</ecNumber>
    </submittedName>
</protein>
<keyword evidence="1 4" id="KW-0808">Transferase</keyword>
<accession>A0ABW6T4S4</accession>
<dbReference type="InterPro" id="IPR050832">
    <property type="entry name" value="Bact_Acetyltransf"/>
</dbReference>
<dbReference type="PROSITE" id="PS51186">
    <property type="entry name" value="GNAT"/>
    <property type="match status" value="1"/>
</dbReference>
<dbReference type="RefSeq" id="WP_387418460.1">
    <property type="nucleotide sequence ID" value="NZ_JBIASD010000085.1"/>
</dbReference>
<reference evidence="4 5" key="1">
    <citation type="submission" date="2024-10" db="EMBL/GenBank/DDBJ databases">
        <title>The Natural Products Discovery Center: Release of the First 8490 Sequenced Strains for Exploring Actinobacteria Biosynthetic Diversity.</title>
        <authorList>
            <person name="Kalkreuter E."/>
            <person name="Kautsar S.A."/>
            <person name="Yang D."/>
            <person name="Bader C.D."/>
            <person name="Teijaro C.N."/>
            <person name="Fluegel L."/>
            <person name="Davis C.M."/>
            <person name="Simpson J.R."/>
            <person name="Lauterbach L."/>
            <person name="Steele A.D."/>
            <person name="Gui C."/>
            <person name="Meng S."/>
            <person name="Li G."/>
            <person name="Viehrig K."/>
            <person name="Ye F."/>
            <person name="Su P."/>
            <person name="Kiefer A.F."/>
            <person name="Nichols A."/>
            <person name="Cepeda A.J."/>
            <person name="Yan W."/>
            <person name="Fan B."/>
            <person name="Jiang Y."/>
            <person name="Adhikari A."/>
            <person name="Zheng C.-J."/>
            <person name="Schuster L."/>
            <person name="Cowan T.M."/>
            <person name="Smanski M.J."/>
            <person name="Chevrette M.G."/>
            <person name="De Carvalho L.P.S."/>
            <person name="Shen B."/>
        </authorList>
    </citation>
    <scope>NUCLEOTIDE SEQUENCE [LARGE SCALE GENOMIC DNA]</scope>
    <source>
        <strain evidence="4 5">NPDC002173</strain>
    </source>
</reference>
<keyword evidence="5" id="KW-1185">Reference proteome</keyword>
<dbReference type="GO" id="GO:0016746">
    <property type="term" value="F:acyltransferase activity"/>
    <property type="evidence" value="ECO:0007669"/>
    <property type="project" value="UniProtKB-KW"/>
</dbReference>
<dbReference type="PANTHER" id="PTHR43877:SF2">
    <property type="entry name" value="AMINOALKYLPHOSPHONATE N-ACETYLTRANSFERASE-RELATED"/>
    <property type="match status" value="1"/>
</dbReference>
<proteinExistence type="predicted"/>
<dbReference type="SUPFAM" id="SSF55729">
    <property type="entry name" value="Acyl-CoA N-acyltransferases (Nat)"/>
    <property type="match status" value="1"/>
</dbReference>